<feature type="region of interest" description="Disordered" evidence="2">
    <location>
        <begin position="1"/>
        <end position="37"/>
    </location>
</feature>
<dbReference type="Gene3D" id="3.40.50.1820">
    <property type="entry name" value="alpha/beta hydrolase"/>
    <property type="match status" value="1"/>
</dbReference>
<evidence type="ECO:0000313" key="5">
    <source>
        <dbReference type="Proteomes" id="UP001205105"/>
    </source>
</evidence>
<evidence type="ECO:0000313" key="4">
    <source>
        <dbReference type="EMBL" id="KAI7845121.1"/>
    </source>
</evidence>
<sequence length="361" mass="38143">MATLRAPNCAAAPRRQAAPAAAHRTTSRGAASSRPSANLRRAATAAAANGSSSGSGGGVILLPGFLFTTRQYQGLAADLSSKGFDAAVVPVSLSDWWYILRGGSFEWYLSRLDALLADMHAKHGRVALVGHSAGGWVARLLLGTEPYQGVRYGRSGRVHTLLTLGTPHQSIEDYPFGRAEEKLVGAHLARAPLEVAGSSLKFANYFYPTAESLADVRVVCACGDTIRGRPLLGRGSSSSSSEDPDAYTSTLSYASVGSLDEGSGWGRAGGSKAYTRYDQQLAFNSYKAVCGRGDVGGDFVTPLCISQLPGAESLILPGVWHFPRWSSAQPWYGSPQITELWQPYLLEPHAQAHTAAGQSAA</sequence>
<dbReference type="Proteomes" id="UP001205105">
    <property type="component" value="Unassembled WGS sequence"/>
</dbReference>
<protein>
    <recommendedName>
        <fullName evidence="1">GPI inositol-deacylase</fullName>
        <ecNumber evidence="1">3.1.-.-</ecNumber>
    </recommendedName>
</protein>
<keyword evidence="1" id="KW-0813">Transport</keyword>
<comment type="caution">
    <text evidence="4">The sequence shown here is derived from an EMBL/GenBank/DDBJ whole genome shotgun (WGS) entry which is preliminary data.</text>
</comment>
<dbReference type="GO" id="GO:0005789">
    <property type="term" value="C:endoplasmic reticulum membrane"/>
    <property type="evidence" value="ECO:0007669"/>
    <property type="project" value="UniProtKB-SubCell"/>
</dbReference>
<dbReference type="PANTHER" id="PTHR47909:SF2">
    <property type="entry name" value="GPI INOSITOL-DEACYLASE"/>
    <property type="match status" value="1"/>
</dbReference>
<name>A0AAD5H600_9CHLO</name>
<feature type="domain" description="GPI inositol-deacylase PGAP1-like alpha/beta" evidence="3">
    <location>
        <begin position="116"/>
        <end position="170"/>
    </location>
</feature>
<comment type="function">
    <text evidence="1">Involved in inositol deacylation of GPI-anchored proteins which plays important roles in the quality control and ER-associated degradation of GPI-anchored proteins.</text>
</comment>
<dbReference type="InterPro" id="IPR012908">
    <property type="entry name" value="PGAP1-ab_dom-like"/>
</dbReference>
<dbReference type="Pfam" id="PF07819">
    <property type="entry name" value="PGAP1"/>
    <property type="match status" value="1"/>
</dbReference>
<proteinExistence type="inferred from homology"/>
<dbReference type="GO" id="GO:0016788">
    <property type="term" value="F:hydrolase activity, acting on ester bonds"/>
    <property type="evidence" value="ECO:0007669"/>
    <property type="project" value="InterPro"/>
</dbReference>
<gene>
    <name evidence="4" type="ORF">COHA_001326</name>
</gene>
<evidence type="ECO:0000259" key="3">
    <source>
        <dbReference type="Pfam" id="PF07819"/>
    </source>
</evidence>
<keyword evidence="1" id="KW-0653">Protein transport</keyword>
<evidence type="ECO:0000256" key="2">
    <source>
        <dbReference type="SAM" id="MobiDB-lite"/>
    </source>
</evidence>
<keyword evidence="1" id="KW-0472">Membrane</keyword>
<feature type="compositionally biased region" description="Low complexity" evidence="2">
    <location>
        <begin position="1"/>
        <end position="22"/>
    </location>
</feature>
<keyword evidence="1" id="KW-0378">Hydrolase</keyword>
<dbReference type="GO" id="GO:0015031">
    <property type="term" value="P:protein transport"/>
    <property type="evidence" value="ECO:0007669"/>
    <property type="project" value="UniProtKB-KW"/>
</dbReference>
<reference evidence="4" key="1">
    <citation type="submission" date="2020-11" db="EMBL/GenBank/DDBJ databases">
        <title>Chlorella ohadii genome sequencing and assembly.</title>
        <authorList>
            <person name="Murik O."/>
            <person name="Treves H."/>
            <person name="Kedem I."/>
            <person name="Shotland Y."/>
            <person name="Kaplan A."/>
        </authorList>
    </citation>
    <scope>NUCLEOTIDE SEQUENCE</scope>
    <source>
        <strain evidence="4">1</strain>
    </source>
</reference>
<dbReference type="EC" id="3.1.-.-" evidence="1"/>
<dbReference type="SUPFAM" id="SSF53474">
    <property type="entry name" value="alpha/beta-Hydrolases"/>
    <property type="match status" value="1"/>
</dbReference>
<organism evidence="4 5">
    <name type="scientific">Chlorella ohadii</name>
    <dbReference type="NCBI Taxonomy" id="2649997"/>
    <lineage>
        <taxon>Eukaryota</taxon>
        <taxon>Viridiplantae</taxon>
        <taxon>Chlorophyta</taxon>
        <taxon>core chlorophytes</taxon>
        <taxon>Trebouxiophyceae</taxon>
        <taxon>Chlorellales</taxon>
        <taxon>Chlorellaceae</taxon>
        <taxon>Chlorella clade</taxon>
        <taxon>Chlorella</taxon>
    </lineage>
</organism>
<comment type="subcellular location">
    <subcellularLocation>
        <location evidence="1">Endoplasmic reticulum membrane</location>
    </subcellularLocation>
</comment>
<keyword evidence="1" id="KW-0256">Endoplasmic reticulum</keyword>
<dbReference type="EMBL" id="JADXDR010000021">
    <property type="protein sequence ID" value="KAI7845121.1"/>
    <property type="molecule type" value="Genomic_DNA"/>
</dbReference>
<dbReference type="AlphaFoldDB" id="A0AAD5H600"/>
<comment type="similarity">
    <text evidence="1">Belongs to the GPI inositol-deacylase family.</text>
</comment>
<keyword evidence="5" id="KW-1185">Reference proteome</keyword>
<dbReference type="InterPro" id="IPR029058">
    <property type="entry name" value="AB_hydrolase_fold"/>
</dbReference>
<accession>A0AAD5H600</accession>
<dbReference type="PANTHER" id="PTHR47909">
    <property type="entry name" value="ALPHA/BETA-HYDROLASES SUPERFAMILY PROTEIN"/>
    <property type="match status" value="1"/>
</dbReference>
<evidence type="ECO:0000256" key="1">
    <source>
        <dbReference type="RuleBase" id="RU365011"/>
    </source>
</evidence>